<name>A0A6G8IJJ3_9BURK</name>
<proteinExistence type="inferred from homology"/>
<dbReference type="InterPro" id="IPR051010">
    <property type="entry name" value="BCAA_transport"/>
</dbReference>
<accession>A0A6G8IJJ3</accession>
<dbReference type="CDD" id="cd06327">
    <property type="entry name" value="PBP1_SBP-like"/>
    <property type="match status" value="1"/>
</dbReference>
<reference evidence="5 6" key="1">
    <citation type="submission" date="2020-03" db="EMBL/GenBank/DDBJ databases">
        <title>Hydrogenophaga sp. nov. isolated from cyanobacterial mat.</title>
        <authorList>
            <person name="Thorat V."/>
            <person name="Kirdat K."/>
            <person name="Tiwarekar B."/>
            <person name="Costa E.D."/>
            <person name="Yadav A."/>
        </authorList>
    </citation>
    <scope>NUCLEOTIDE SEQUENCE [LARGE SCALE GENOMIC DNA]</scope>
    <source>
        <strain evidence="5 6">BA0156</strain>
    </source>
</reference>
<dbReference type="PANTHER" id="PTHR30483">
    <property type="entry name" value="LEUCINE-SPECIFIC-BINDING PROTEIN"/>
    <property type="match status" value="1"/>
</dbReference>
<dbReference type="InterPro" id="IPR028081">
    <property type="entry name" value="Leu-bd"/>
</dbReference>
<dbReference type="RefSeq" id="WP_166228454.1">
    <property type="nucleotide sequence ID" value="NZ_CP049989.1"/>
</dbReference>
<comment type="similarity">
    <text evidence="1">Belongs to the leucine-binding protein family.</text>
</comment>
<dbReference type="Proteomes" id="UP000503162">
    <property type="component" value="Chromosome"/>
</dbReference>
<feature type="domain" description="Leucine-binding protein" evidence="4">
    <location>
        <begin position="34"/>
        <end position="369"/>
    </location>
</feature>
<dbReference type="AlphaFoldDB" id="A0A6G8IJJ3"/>
<dbReference type="Gene3D" id="3.40.50.2300">
    <property type="match status" value="2"/>
</dbReference>
<feature type="chain" id="PRO_5026019080" evidence="3">
    <location>
        <begin position="28"/>
        <end position="405"/>
    </location>
</feature>
<evidence type="ECO:0000313" key="6">
    <source>
        <dbReference type="Proteomes" id="UP000503162"/>
    </source>
</evidence>
<evidence type="ECO:0000313" key="5">
    <source>
        <dbReference type="EMBL" id="QIM53412.1"/>
    </source>
</evidence>
<gene>
    <name evidence="5" type="ORF">G9Q37_15230</name>
</gene>
<dbReference type="InterPro" id="IPR028082">
    <property type="entry name" value="Peripla_BP_I"/>
</dbReference>
<dbReference type="PANTHER" id="PTHR30483:SF6">
    <property type="entry name" value="PERIPLASMIC BINDING PROTEIN OF ABC TRANSPORTER FOR NATURAL AMINO ACIDS"/>
    <property type="match status" value="1"/>
</dbReference>
<organism evidence="5 6">
    <name type="scientific">Hydrogenophaga crocea</name>
    <dbReference type="NCBI Taxonomy" id="2716225"/>
    <lineage>
        <taxon>Bacteria</taxon>
        <taxon>Pseudomonadati</taxon>
        <taxon>Pseudomonadota</taxon>
        <taxon>Betaproteobacteria</taxon>
        <taxon>Burkholderiales</taxon>
        <taxon>Comamonadaceae</taxon>
        <taxon>Hydrogenophaga</taxon>
    </lineage>
</organism>
<evidence type="ECO:0000256" key="1">
    <source>
        <dbReference type="ARBA" id="ARBA00010062"/>
    </source>
</evidence>
<protein>
    <submittedName>
        <fullName evidence="5">ABC transporter substrate-binding protein</fullName>
    </submittedName>
</protein>
<evidence type="ECO:0000259" key="4">
    <source>
        <dbReference type="Pfam" id="PF13458"/>
    </source>
</evidence>
<sequence>MNMKSFPGAKSALFLGAALCLAAPVHAQYTQDVVKIGFATDMSGLFSDIDGAGGVEAVRMAIADFGGQVNGKKIELMFVDHQNKPDIASTKAREWIDVNQVDLLLGGVNSAVGLAMSKVSAEKKTVYISVGAGTARLTNEECTPYTVNYALDTIAQARVAGRAVTDAGGKSWYFLVADYAFGHSLEKDTSEVVKSAGGQVQGSVRHPVSASDFSSFLMQAQASRAQVLGLANAGSDLHNSVKAAAEFGVNRNMRMTAMMQFISDTHTMGLQATQGMYLSEAWYWDLNEETRAWSRRFFEKTKRMPSVLQAGAYSATTTYLNAVKAVGTDNADKVMAQLKTAKINDFFAKNGYIRPDGRMVHDYYLMQVKKPSESKYPWDYYNLVATVKGEDAFNTKAESKCALWK</sequence>
<keyword evidence="2 3" id="KW-0732">Signal</keyword>
<evidence type="ECO:0000256" key="2">
    <source>
        <dbReference type="ARBA" id="ARBA00022729"/>
    </source>
</evidence>
<keyword evidence="6" id="KW-1185">Reference proteome</keyword>
<dbReference type="KEGG" id="hcz:G9Q37_15230"/>
<dbReference type="Pfam" id="PF13458">
    <property type="entry name" value="Peripla_BP_6"/>
    <property type="match status" value="1"/>
</dbReference>
<feature type="signal peptide" evidence="3">
    <location>
        <begin position="1"/>
        <end position="27"/>
    </location>
</feature>
<evidence type="ECO:0000256" key="3">
    <source>
        <dbReference type="SAM" id="SignalP"/>
    </source>
</evidence>
<dbReference type="EMBL" id="CP049989">
    <property type="protein sequence ID" value="QIM53412.1"/>
    <property type="molecule type" value="Genomic_DNA"/>
</dbReference>
<dbReference type="SUPFAM" id="SSF53822">
    <property type="entry name" value="Periplasmic binding protein-like I"/>
    <property type="match status" value="1"/>
</dbReference>